<dbReference type="GO" id="GO:0046872">
    <property type="term" value="F:metal ion binding"/>
    <property type="evidence" value="ECO:0007669"/>
    <property type="project" value="UniProtKB-KW"/>
</dbReference>
<keyword evidence="6" id="KW-0238">DNA-binding</keyword>
<dbReference type="InterPro" id="IPR021027">
    <property type="entry name" value="Transposase_put_HTH"/>
</dbReference>
<dbReference type="NCBIfam" id="NF040570">
    <property type="entry name" value="guided_TnpB"/>
    <property type="match status" value="1"/>
</dbReference>
<keyword evidence="7" id="KW-0233">DNA recombination</keyword>
<feature type="coiled-coil region" evidence="8">
    <location>
        <begin position="197"/>
        <end position="257"/>
    </location>
</feature>
<dbReference type="GO" id="GO:0006310">
    <property type="term" value="P:DNA recombination"/>
    <property type="evidence" value="ECO:0007669"/>
    <property type="project" value="UniProtKB-KW"/>
</dbReference>
<keyword evidence="4" id="KW-0479">Metal-binding</keyword>
<evidence type="ECO:0000256" key="5">
    <source>
        <dbReference type="ARBA" id="ARBA00022833"/>
    </source>
</evidence>
<dbReference type="GO" id="GO:0032196">
    <property type="term" value="P:transposition"/>
    <property type="evidence" value="ECO:0007669"/>
    <property type="project" value="UniProtKB-KW"/>
</dbReference>
<evidence type="ECO:0000256" key="4">
    <source>
        <dbReference type="ARBA" id="ARBA00022723"/>
    </source>
</evidence>
<dbReference type="InterPro" id="IPR001959">
    <property type="entry name" value="Transposase"/>
</dbReference>
<protein>
    <submittedName>
        <fullName evidence="12">Transposase</fullName>
    </submittedName>
</protein>
<dbReference type="EMBL" id="EU874396">
    <property type="protein sequence ID" value="ACH42329.1"/>
    <property type="molecule type" value="Genomic_DNA"/>
</dbReference>
<keyword evidence="5" id="KW-0862">Zinc</keyword>
<keyword evidence="13" id="KW-1185">Reference proteome</keyword>
<dbReference type="Pfam" id="PF01385">
    <property type="entry name" value="OrfB_IS605"/>
    <property type="match status" value="1"/>
</dbReference>
<dbReference type="InterPro" id="IPR010095">
    <property type="entry name" value="Cas12f1-like_TNB"/>
</dbReference>
<dbReference type="PANTHER" id="PTHR30405">
    <property type="entry name" value="TRANSPOSASE"/>
    <property type="match status" value="1"/>
</dbReference>
<reference evidence="12 13" key="1">
    <citation type="submission" date="2008-07" db="EMBL/GenBank/DDBJ databases">
        <title>Siphoviridae phage from Bacillus thurigiensis.</title>
        <authorList>
            <person name="Dreze P.-A."/>
            <person name="Smeesters P."/>
            <person name="Van Melderen L."/>
        </authorList>
    </citation>
    <scope>NUCLEOTIDE SEQUENCE [LARGE SCALE GENOMIC DNA]</scope>
</reference>
<evidence type="ECO:0000256" key="8">
    <source>
        <dbReference type="SAM" id="Coils"/>
    </source>
</evidence>
<evidence type="ECO:0000259" key="10">
    <source>
        <dbReference type="Pfam" id="PF07282"/>
    </source>
</evidence>
<proteinExistence type="inferred from homology"/>
<dbReference type="Proteomes" id="UP000002340">
    <property type="component" value="Segment"/>
</dbReference>
<dbReference type="Pfam" id="PF07282">
    <property type="entry name" value="Cas12f1-like_TNB"/>
    <property type="match status" value="1"/>
</dbReference>
<name>B5LPT3_9CAUD</name>
<evidence type="ECO:0000256" key="1">
    <source>
        <dbReference type="ARBA" id="ARBA00008761"/>
    </source>
</evidence>
<feature type="domain" description="Cas12f1-like TNB" evidence="10">
    <location>
        <begin position="301"/>
        <end position="365"/>
    </location>
</feature>
<comment type="similarity">
    <text evidence="2">In the N-terminal section; belongs to the transposase 2 family.</text>
</comment>
<dbReference type="PANTHER" id="PTHR30405:SF11">
    <property type="entry name" value="RNA-GUIDED DNA ENDONUCLEASE RV2885C-RELATED"/>
    <property type="match status" value="1"/>
</dbReference>
<sequence>MILAKKVRLKPTKEQERQLWKSAGTARWAYNWTLGKQEENHKNGNKFISDGILRKELTVLKQTEEYVWLYEVSNNITKQAIKDACDAYKKFFAKQAKRPKFKNRKKSKPSFYNDNVKLKIKNNKALIEKVGWMKISERIPMDVKYYNPRISFDGKYWYLSVGIEEEPQTTELTDVSLGIDVGVKELAVCSGGQVFENINKTNEVREVEKRLRRLQRQVSRKYKMNKEGNRFVKTSNIIKIENEIQHLHRRLSNIRTNHLHQTTNDIVKTKPYRIVMETLNIKGMMKNKHLSKAFANQKLHEFKRQMKYKCEKYGIEFIEADRWYPSSKMCSCCGSVKKDLKLSDRVYRCDCGLVMDRDLNASINLSYYQLAN</sequence>
<evidence type="ECO:0000259" key="9">
    <source>
        <dbReference type="Pfam" id="PF01385"/>
    </source>
</evidence>
<evidence type="ECO:0000256" key="6">
    <source>
        <dbReference type="ARBA" id="ARBA00023125"/>
    </source>
</evidence>
<keyword evidence="8" id="KW-0175">Coiled coil</keyword>
<keyword evidence="3" id="KW-0815">Transposition</keyword>
<evidence type="ECO:0000313" key="13">
    <source>
        <dbReference type="Proteomes" id="UP000002340"/>
    </source>
</evidence>
<dbReference type="NCBIfam" id="TIGR01766">
    <property type="entry name" value="IS200/IS605 family accessory protein TnpB-like domain"/>
    <property type="match status" value="1"/>
</dbReference>
<dbReference type="Pfam" id="PF12323">
    <property type="entry name" value="HTH_OrfB_IS605"/>
    <property type="match status" value="1"/>
</dbReference>
<dbReference type="InterPro" id="IPR051399">
    <property type="entry name" value="RNA-guided_DNA_endo/Transpos"/>
</dbReference>
<dbReference type="KEGG" id="vg:6803907"/>
<evidence type="ECO:0000256" key="2">
    <source>
        <dbReference type="ARBA" id="ARBA00011044"/>
    </source>
</evidence>
<dbReference type="GeneID" id="6803907"/>
<evidence type="ECO:0000256" key="3">
    <source>
        <dbReference type="ARBA" id="ARBA00022578"/>
    </source>
</evidence>
<dbReference type="RefSeq" id="YP_002154397.1">
    <property type="nucleotide sequence ID" value="NC_011167.1"/>
</dbReference>
<organism evidence="12 13">
    <name type="scientific">Bacillus phage IEBH</name>
    <dbReference type="NCBI Taxonomy" id="2884422"/>
    <lineage>
        <taxon>Viruses</taxon>
        <taxon>Duplodnaviria</taxon>
        <taxon>Heunggongvirae</taxon>
        <taxon>Uroviricota</taxon>
        <taxon>Caudoviricetes</taxon>
        <taxon>Cecivirus</taxon>
        <taxon>Cecivirus IEBH</taxon>
    </lineage>
</organism>
<evidence type="ECO:0000259" key="11">
    <source>
        <dbReference type="Pfam" id="PF12323"/>
    </source>
</evidence>
<evidence type="ECO:0000256" key="7">
    <source>
        <dbReference type="ARBA" id="ARBA00023172"/>
    </source>
</evidence>
<feature type="domain" description="Probable transposase IS891/IS1136/IS1341" evidence="9">
    <location>
        <begin position="165"/>
        <end position="287"/>
    </location>
</feature>
<dbReference type="GO" id="GO:0003677">
    <property type="term" value="F:DNA binding"/>
    <property type="evidence" value="ECO:0007669"/>
    <property type="project" value="UniProtKB-KW"/>
</dbReference>
<comment type="similarity">
    <text evidence="1">In the C-terminal section; belongs to the transposase 35 family.</text>
</comment>
<accession>B5LPT3</accession>
<evidence type="ECO:0000313" key="12">
    <source>
        <dbReference type="EMBL" id="ACH42329.1"/>
    </source>
</evidence>
<feature type="domain" description="Transposase putative helix-turn-helix" evidence="11">
    <location>
        <begin position="1"/>
        <end position="46"/>
    </location>
</feature>